<feature type="compositionally biased region" description="Polar residues" evidence="7">
    <location>
        <begin position="326"/>
        <end position="336"/>
    </location>
</feature>
<evidence type="ECO:0000256" key="2">
    <source>
        <dbReference type="ARBA" id="ARBA00007299"/>
    </source>
</evidence>
<accession>A0A8T0HI41</accession>
<evidence type="ECO:0000256" key="1">
    <source>
        <dbReference type="ARBA" id="ARBA00004123"/>
    </source>
</evidence>
<dbReference type="GO" id="GO:0006270">
    <property type="term" value="P:DNA replication initiation"/>
    <property type="evidence" value="ECO:0007669"/>
    <property type="project" value="TreeGrafter"/>
</dbReference>
<dbReference type="PANTHER" id="PTHR23061:SF12">
    <property type="entry name" value="DNA POLYMERASE ALPHA SUBUNIT B"/>
    <property type="match status" value="1"/>
</dbReference>
<dbReference type="InterPro" id="IPR054300">
    <property type="entry name" value="OB_DPOA2"/>
</dbReference>
<evidence type="ECO:0000259" key="8">
    <source>
        <dbReference type="Pfam" id="PF04042"/>
    </source>
</evidence>
<evidence type="ECO:0000259" key="9">
    <source>
        <dbReference type="Pfam" id="PF22062"/>
    </source>
</evidence>
<dbReference type="Pfam" id="PF22062">
    <property type="entry name" value="OB_DPOA2"/>
    <property type="match status" value="1"/>
</dbReference>
<feature type="region of interest" description="Disordered" evidence="7">
    <location>
        <begin position="74"/>
        <end position="102"/>
    </location>
</feature>
<comment type="caution">
    <text evidence="10">The sequence shown here is derived from an EMBL/GenBank/DDBJ whole genome shotgun (WGS) entry which is preliminary data.</text>
</comment>
<dbReference type="GO" id="GO:0003677">
    <property type="term" value="F:DNA binding"/>
    <property type="evidence" value="ECO:0007669"/>
    <property type="project" value="InterPro"/>
</dbReference>
<comment type="subcellular location">
    <subcellularLocation>
        <location evidence="1 6">Nucleus</location>
    </subcellularLocation>
</comment>
<dbReference type="Proteomes" id="UP000822688">
    <property type="component" value="Chromosome 6"/>
</dbReference>
<name>A0A8T0HI41_CERPU</name>
<dbReference type="Gene3D" id="3.60.21.60">
    <property type="match status" value="2"/>
</dbReference>
<evidence type="ECO:0000256" key="3">
    <source>
        <dbReference type="ARBA" id="ARBA00018596"/>
    </source>
</evidence>
<evidence type="ECO:0000313" key="10">
    <source>
        <dbReference type="EMBL" id="KAG0570129.1"/>
    </source>
</evidence>
<keyword evidence="5 6" id="KW-0539">Nucleus</keyword>
<comment type="function">
    <text evidence="6">Accessory subunit of the DNA polymerase alpha complex (also known as the alpha DNA polymerase-primase complex) which plays an essential role in the initiation of DNA synthesis.</text>
</comment>
<comment type="similarity">
    <text evidence="2 6">Belongs to the DNA polymerase alpha subunit B family.</text>
</comment>
<dbReference type="GO" id="GO:0005658">
    <property type="term" value="C:alpha DNA polymerase:primase complex"/>
    <property type="evidence" value="ECO:0007669"/>
    <property type="project" value="TreeGrafter"/>
</dbReference>
<dbReference type="InterPro" id="IPR016722">
    <property type="entry name" value="DNA_pol_alpha_bsu"/>
</dbReference>
<dbReference type="InterPro" id="IPR007185">
    <property type="entry name" value="DNA_pol_a/d/e_bsu"/>
</dbReference>
<dbReference type="AlphaFoldDB" id="A0A8T0HI41"/>
<evidence type="ECO:0000256" key="5">
    <source>
        <dbReference type="ARBA" id="ARBA00023242"/>
    </source>
</evidence>
<feature type="domain" description="DNA polymerase alpha subunit B OB" evidence="9">
    <location>
        <begin position="202"/>
        <end position="303"/>
    </location>
</feature>
<evidence type="ECO:0000313" key="11">
    <source>
        <dbReference type="Proteomes" id="UP000822688"/>
    </source>
</evidence>
<protein>
    <recommendedName>
        <fullName evidence="3 6">DNA polymerase alpha subunit B</fullName>
    </recommendedName>
</protein>
<dbReference type="PIRSF" id="PIRSF018300">
    <property type="entry name" value="DNA_pol_alph_2"/>
    <property type="match status" value="1"/>
</dbReference>
<feature type="domain" description="DNA polymerase alpha/delta/epsilon subunit B" evidence="8">
    <location>
        <begin position="340"/>
        <end position="551"/>
    </location>
</feature>
<organism evidence="10 11">
    <name type="scientific">Ceratodon purpureus</name>
    <name type="common">Fire moss</name>
    <name type="synonym">Dicranum purpureum</name>
    <dbReference type="NCBI Taxonomy" id="3225"/>
    <lineage>
        <taxon>Eukaryota</taxon>
        <taxon>Viridiplantae</taxon>
        <taxon>Streptophyta</taxon>
        <taxon>Embryophyta</taxon>
        <taxon>Bryophyta</taxon>
        <taxon>Bryophytina</taxon>
        <taxon>Bryopsida</taxon>
        <taxon>Dicranidae</taxon>
        <taxon>Pseudoditrichales</taxon>
        <taxon>Ditrichaceae</taxon>
        <taxon>Ceratodon</taxon>
    </lineage>
</organism>
<dbReference type="EMBL" id="CM026427">
    <property type="protein sequence ID" value="KAG0570129.1"/>
    <property type="molecule type" value="Genomic_DNA"/>
</dbReference>
<dbReference type="PANTHER" id="PTHR23061">
    <property type="entry name" value="DNA POLYMERASE 2 ALPHA 70 KDA SUBUNIT"/>
    <property type="match status" value="1"/>
</dbReference>
<evidence type="ECO:0000256" key="7">
    <source>
        <dbReference type="SAM" id="MobiDB-lite"/>
    </source>
</evidence>
<dbReference type="Pfam" id="PF04042">
    <property type="entry name" value="DNA_pol_E_B"/>
    <property type="match status" value="1"/>
</dbReference>
<keyword evidence="4 6" id="KW-0235">DNA replication</keyword>
<keyword evidence="11" id="KW-1185">Reference proteome</keyword>
<proteinExistence type="inferred from homology"/>
<gene>
    <name evidence="10" type="ORF">KC19_6G140800</name>
</gene>
<reference evidence="10 11" key="1">
    <citation type="submission" date="2020-06" db="EMBL/GenBank/DDBJ databases">
        <title>WGS assembly of Ceratodon purpureus strain R40.</title>
        <authorList>
            <person name="Carey S.B."/>
            <person name="Jenkins J."/>
            <person name="Shu S."/>
            <person name="Lovell J.T."/>
            <person name="Sreedasyam A."/>
            <person name="Maumus F."/>
            <person name="Tiley G.P."/>
            <person name="Fernandez-Pozo N."/>
            <person name="Barry K."/>
            <person name="Chen C."/>
            <person name="Wang M."/>
            <person name="Lipzen A."/>
            <person name="Daum C."/>
            <person name="Saski C.A."/>
            <person name="Payton A.C."/>
            <person name="Mcbreen J.C."/>
            <person name="Conrad R.E."/>
            <person name="Kollar L.M."/>
            <person name="Olsson S."/>
            <person name="Huttunen S."/>
            <person name="Landis J.B."/>
            <person name="Wickett N.J."/>
            <person name="Johnson M.G."/>
            <person name="Rensing S.A."/>
            <person name="Grimwood J."/>
            <person name="Schmutz J."/>
            <person name="Mcdaniel S.F."/>
        </authorList>
    </citation>
    <scope>NUCLEOTIDE SEQUENCE [LARGE SCALE GENOMIC DNA]</scope>
    <source>
        <strain evidence="10 11">R40</strain>
    </source>
</reference>
<feature type="compositionally biased region" description="Basic and acidic residues" evidence="7">
    <location>
        <begin position="74"/>
        <end position="92"/>
    </location>
</feature>
<dbReference type="FunFam" id="3.60.21.60:FF:000004">
    <property type="entry name" value="DNA polymerase alpha subunit B"/>
    <property type="match status" value="1"/>
</dbReference>
<evidence type="ECO:0000256" key="4">
    <source>
        <dbReference type="ARBA" id="ARBA00022705"/>
    </source>
</evidence>
<sequence>MCSSLGMEPEEFVSKWELFYLNLQMDGVKVLKADLDGFKQFLEKERREFFRKKQTGLHFYTKDDVDMLLDDKQETEWEEKPLPQTPSKEKVTPESYVDPTELTPPPFTLKNRGFSLHTPADVALKPSDTPFARRVNKFAVQFTFNDHLSLESSGEAASNTDSDDILKRLKPVRRCEIDVLGTGPESGTRYMFDQIENRFGAVDKRLQNFAKVLEERLHRKVDDHVAHASQEKVVVVGRVCCEGEGHLNDNSVLLEGSVEHSNGQRVRLDLRNIPKFSFFPGQVIGVEGQNPSGFCLMATRIFDSIPLPSVSLLEDEEPPAKRRTSNQESKTPESPQLTRIVAAAGPFTTNDNLAYEPLVELFAYAKKVRPNLLILMGPYVDSEHPQIKQGTVNKSFSHIFQEEIRMRVEEYCEEMGDGCRVVLVPSHRDAHHDLIFPQPPFDAHDFEDPNHQITLLTNPGILKINEVTAGFCTTDILRHLSSEEVSRVPQGASSDRMTRLASHLLAQRSFYPLFPPAQSVPLDLTLAPGSLDLPSSPDILLLSSNLAPFVKVLSLPRDIQPVDDENDIREKAGKVRCVCINPGYAARGMSGGTFTEICFSGGDSSSGLEPLHKRLQVRVIRV</sequence>
<evidence type="ECO:0000256" key="6">
    <source>
        <dbReference type="PIRNR" id="PIRNR018300"/>
    </source>
</evidence>
<feature type="region of interest" description="Disordered" evidence="7">
    <location>
        <begin position="313"/>
        <end position="336"/>
    </location>
</feature>